<dbReference type="PROSITE" id="PS00042">
    <property type="entry name" value="HTH_CRP_1"/>
    <property type="match status" value="1"/>
</dbReference>
<name>A0A558DK50_9GAMM</name>
<dbReference type="OrthoDB" id="7643467at2"/>
<keyword evidence="2" id="KW-0238">DNA-binding</keyword>
<proteinExistence type="predicted"/>
<reference evidence="5 6" key="1">
    <citation type="submission" date="2019-07" db="EMBL/GenBank/DDBJ databases">
        <title>The pathways for chlorine oxyanion respiration interact through the shared metabolite chlorate.</title>
        <authorList>
            <person name="Barnum T.P."/>
            <person name="Cheng Y."/>
            <person name="Hill K.A."/>
            <person name="Lucas L.N."/>
            <person name="Carlson H.K."/>
            <person name="Coates J.D."/>
        </authorList>
    </citation>
    <scope>NUCLEOTIDE SEQUENCE [LARGE SCALE GENOMIC DNA]</scope>
    <source>
        <strain evidence="5 6">BK-1</strain>
    </source>
</reference>
<evidence type="ECO:0000256" key="2">
    <source>
        <dbReference type="ARBA" id="ARBA00023125"/>
    </source>
</evidence>
<dbReference type="InterPro" id="IPR036390">
    <property type="entry name" value="WH_DNA-bd_sf"/>
</dbReference>
<dbReference type="EMBL" id="VMNH01000006">
    <property type="protein sequence ID" value="TVO76279.1"/>
    <property type="molecule type" value="Genomic_DNA"/>
</dbReference>
<dbReference type="SUPFAM" id="SSF51206">
    <property type="entry name" value="cAMP-binding domain-like"/>
    <property type="match status" value="1"/>
</dbReference>
<dbReference type="GO" id="GO:0003677">
    <property type="term" value="F:DNA binding"/>
    <property type="evidence" value="ECO:0007669"/>
    <property type="project" value="UniProtKB-KW"/>
</dbReference>
<dbReference type="CDD" id="cd00038">
    <property type="entry name" value="CAP_ED"/>
    <property type="match status" value="1"/>
</dbReference>
<dbReference type="SMART" id="SM00419">
    <property type="entry name" value="HTH_CRP"/>
    <property type="match status" value="1"/>
</dbReference>
<evidence type="ECO:0000313" key="5">
    <source>
        <dbReference type="EMBL" id="TVO76279.1"/>
    </source>
</evidence>
<dbReference type="PROSITE" id="PS51063">
    <property type="entry name" value="HTH_CRP_2"/>
    <property type="match status" value="1"/>
</dbReference>
<keyword evidence="6" id="KW-1185">Reference proteome</keyword>
<comment type="caution">
    <text evidence="5">The sequence shown here is derived from an EMBL/GenBank/DDBJ whole genome shotgun (WGS) entry which is preliminary data.</text>
</comment>
<dbReference type="InterPro" id="IPR018335">
    <property type="entry name" value="Tscrpt_reg_HTH_Crp-type_CS"/>
</dbReference>
<evidence type="ECO:0000256" key="1">
    <source>
        <dbReference type="ARBA" id="ARBA00023015"/>
    </source>
</evidence>
<dbReference type="FunFam" id="1.10.10.10:FF:000028">
    <property type="entry name" value="Fumarate/nitrate reduction transcriptional regulator Fnr"/>
    <property type="match status" value="1"/>
</dbReference>
<dbReference type="AlphaFoldDB" id="A0A558DK50"/>
<keyword evidence="1" id="KW-0805">Transcription regulation</keyword>
<gene>
    <name evidence="5" type="ORF">FHP88_06870</name>
</gene>
<dbReference type="InterPro" id="IPR050397">
    <property type="entry name" value="Env_Response_Regulators"/>
</dbReference>
<dbReference type="InterPro" id="IPR012318">
    <property type="entry name" value="HTH_CRP"/>
</dbReference>
<sequence>MMDRLRKHIPQIGRNRVPERPAPGEVACEDCGLDPMCSILDYADEQSNVPEGVLLRRRHVARGETIFLKDDPFRSVFAVKSGSFKTYIPKASGVDQVVGFHVIGELVGIEGLSGQRYPYTARALQDSSVCELRLESLSKSGREREELQQGIIKMLSAEVAFNHQLITALIHQSADQRLAGFLLSLTKRLHTRGMRQIEFQIGMSRSDIGSYLGLASETVSRVLTRFQKQGLIQLRHKRLQILDADGLSEVAEH</sequence>
<dbReference type="Proteomes" id="UP000316649">
    <property type="component" value="Unassembled WGS sequence"/>
</dbReference>
<dbReference type="PANTHER" id="PTHR24567">
    <property type="entry name" value="CRP FAMILY TRANSCRIPTIONAL REGULATORY PROTEIN"/>
    <property type="match status" value="1"/>
</dbReference>
<dbReference type="GO" id="GO:0003700">
    <property type="term" value="F:DNA-binding transcription factor activity"/>
    <property type="evidence" value="ECO:0007669"/>
    <property type="project" value="InterPro"/>
</dbReference>
<dbReference type="Pfam" id="PF00027">
    <property type="entry name" value="cNMP_binding"/>
    <property type="match status" value="1"/>
</dbReference>
<dbReference type="GO" id="GO:0005829">
    <property type="term" value="C:cytosol"/>
    <property type="evidence" value="ECO:0007669"/>
    <property type="project" value="TreeGrafter"/>
</dbReference>
<dbReference type="PANTHER" id="PTHR24567:SF75">
    <property type="entry name" value="FUMARATE AND NITRATE REDUCTION REGULATORY PROTEIN"/>
    <property type="match status" value="1"/>
</dbReference>
<dbReference type="InterPro" id="IPR000595">
    <property type="entry name" value="cNMP-bd_dom"/>
</dbReference>
<accession>A0A558DK50</accession>
<protein>
    <submittedName>
        <fullName evidence="5">Cyclic nucleotide-binding domain-containing protein</fullName>
    </submittedName>
</protein>
<dbReference type="SUPFAM" id="SSF46785">
    <property type="entry name" value="Winged helix' DNA-binding domain"/>
    <property type="match status" value="1"/>
</dbReference>
<dbReference type="Gene3D" id="2.60.120.10">
    <property type="entry name" value="Jelly Rolls"/>
    <property type="match status" value="1"/>
</dbReference>
<dbReference type="InterPro" id="IPR018490">
    <property type="entry name" value="cNMP-bd_dom_sf"/>
</dbReference>
<dbReference type="Gene3D" id="1.10.10.10">
    <property type="entry name" value="Winged helix-like DNA-binding domain superfamily/Winged helix DNA-binding domain"/>
    <property type="match status" value="1"/>
</dbReference>
<organism evidence="5 6">
    <name type="scientific">Sedimenticola selenatireducens</name>
    <dbReference type="NCBI Taxonomy" id="191960"/>
    <lineage>
        <taxon>Bacteria</taxon>
        <taxon>Pseudomonadati</taxon>
        <taxon>Pseudomonadota</taxon>
        <taxon>Gammaproteobacteria</taxon>
        <taxon>Chromatiales</taxon>
        <taxon>Sedimenticolaceae</taxon>
        <taxon>Sedimenticola</taxon>
    </lineage>
</organism>
<keyword evidence="3" id="KW-0804">Transcription</keyword>
<evidence type="ECO:0000256" key="3">
    <source>
        <dbReference type="ARBA" id="ARBA00023163"/>
    </source>
</evidence>
<dbReference type="InterPro" id="IPR014710">
    <property type="entry name" value="RmlC-like_jellyroll"/>
</dbReference>
<dbReference type="SMART" id="SM00100">
    <property type="entry name" value="cNMP"/>
    <property type="match status" value="1"/>
</dbReference>
<dbReference type="PRINTS" id="PR00034">
    <property type="entry name" value="HTHCRP"/>
</dbReference>
<feature type="domain" description="HTH crp-type" evidence="4">
    <location>
        <begin position="172"/>
        <end position="245"/>
    </location>
</feature>
<dbReference type="CDD" id="cd00092">
    <property type="entry name" value="HTH_CRP"/>
    <property type="match status" value="1"/>
</dbReference>
<evidence type="ECO:0000259" key="4">
    <source>
        <dbReference type="PROSITE" id="PS51063"/>
    </source>
</evidence>
<dbReference type="InterPro" id="IPR036388">
    <property type="entry name" value="WH-like_DNA-bd_sf"/>
</dbReference>
<dbReference type="Pfam" id="PF13545">
    <property type="entry name" value="HTH_Crp_2"/>
    <property type="match status" value="1"/>
</dbReference>
<evidence type="ECO:0000313" key="6">
    <source>
        <dbReference type="Proteomes" id="UP000316649"/>
    </source>
</evidence>